<evidence type="ECO:0000256" key="5">
    <source>
        <dbReference type="ARBA" id="ARBA00022723"/>
    </source>
</evidence>
<keyword evidence="20" id="KW-1185">Reference proteome</keyword>
<evidence type="ECO:0000256" key="4">
    <source>
        <dbReference type="ARBA" id="ARBA00022448"/>
    </source>
</evidence>
<dbReference type="InterPro" id="IPR005225">
    <property type="entry name" value="Small_GTP-bd"/>
</dbReference>
<evidence type="ECO:0000256" key="16">
    <source>
        <dbReference type="ARBA" id="ARBA00047660"/>
    </source>
</evidence>
<dbReference type="SMART" id="SM00174">
    <property type="entry name" value="RHO"/>
    <property type="match status" value="1"/>
</dbReference>
<dbReference type="PROSITE" id="PS51420">
    <property type="entry name" value="RHO"/>
    <property type="match status" value="1"/>
</dbReference>
<evidence type="ECO:0000256" key="7">
    <source>
        <dbReference type="ARBA" id="ARBA00022801"/>
    </source>
</evidence>
<dbReference type="Pfam" id="PF00071">
    <property type="entry name" value="Ras"/>
    <property type="match status" value="1"/>
</dbReference>
<dbReference type="PROSITE" id="PS51419">
    <property type="entry name" value="RAB"/>
    <property type="match status" value="1"/>
</dbReference>
<evidence type="ECO:0000256" key="10">
    <source>
        <dbReference type="ARBA" id="ARBA00023034"/>
    </source>
</evidence>
<organism evidence="19 20">
    <name type="scientific">Cotesia congregata</name>
    <name type="common">Parasitoid wasp</name>
    <name type="synonym">Apanteles congregatus</name>
    <dbReference type="NCBI Taxonomy" id="51543"/>
    <lineage>
        <taxon>Eukaryota</taxon>
        <taxon>Metazoa</taxon>
        <taxon>Ecdysozoa</taxon>
        <taxon>Arthropoda</taxon>
        <taxon>Hexapoda</taxon>
        <taxon>Insecta</taxon>
        <taxon>Pterygota</taxon>
        <taxon>Neoptera</taxon>
        <taxon>Endopterygota</taxon>
        <taxon>Hymenoptera</taxon>
        <taxon>Apocrita</taxon>
        <taxon>Ichneumonoidea</taxon>
        <taxon>Braconidae</taxon>
        <taxon>Microgastrinae</taxon>
        <taxon>Cotesia</taxon>
    </lineage>
</organism>
<evidence type="ECO:0000256" key="13">
    <source>
        <dbReference type="ARBA" id="ARBA00023288"/>
    </source>
</evidence>
<comment type="subcellular location">
    <subcellularLocation>
        <location evidence="15">Golgi apparatus membrane</location>
        <topology evidence="15">Lipid-anchor</topology>
    </subcellularLocation>
</comment>
<protein>
    <recommendedName>
        <fullName evidence="18">Ras-related protein Rab-36</fullName>
        <ecNumber evidence="3">3.6.5.2</ecNumber>
    </recommendedName>
</protein>
<dbReference type="OrthoDB" id="413584at2759"/>
<evidence type="ECO:0000256" key="2">
    <source>
        <dbReference type="ARBA" id="ARBA00006270"/>
    </source>
</evidence>
<dbReference type="GO" id="GO:0000139">
    <property type="term" value="C:Golgi membrane"/>
    <property type="evidence" value="ECO:0007669"/>
    <property type="project" value="UniProtKB-SubCell"/>
</dbReference>
<dbReference type="GO" id="GO:0003925">
    <property type="term" value="F:G protein activity"/>
    <property type="evidence" value="ECO:0007669"/>
    <property type="project" value="UniProtKB-EC"/>
</dbReference>
<evidence type="ECO:0000256" key="1">
    <source>
        <dbReference type="ARBA" id="ARBA00001946"/>
    </source>
</evidence>
<evidence type="ECO:0000256" key="17">
    <source>
        <dbReference type="ARBA" id="ARBA00058763"/>
    </source>
</evidence>
<dbReference type="AlphaFoldDB" id="A0A8J2MG22"/>
<dbReference type="InterPro" id="IPR027417">
    <property type="entry name" value="P-loop_NTPase"/>
</dbReference>
<dbReference type="SMART" id="SM00175">
    <property type="entry name" value="RAB"/>
    <property type="match status" value="1"/>
</dbReference>
<dbReference type="PANTHER" id="PTHR47977">
    <property type="entry name" value="RAS-RELATED PROTEIN RAB"/>
    <property type="match status" value="1"/>
</dbReference>
<comment type="function">
    <text evidence="17">The small GTPases Rab are key regulators of intracellular membrane trafficking, from the formation of transport vesicles to their fusion with membranes. Rabs cycle between an inactive GDP-bound form and an active GTP-bound form that is able to recruit to membranes different sets of downstream effectors directly responsible for vesicle formation, movement, tethering and fusion.</text>
</comment>
<dbReference type="InterPro" id="IPR001806">
    <property type="entry name" value="Small_GTPase"/>
</dbReference>
<proteinExistence type="inferred from homology"/>
<dbReference type="EC" id="3.6.5.2" evidence="3"/>
<keyword evidence="9" id="KW-0653">Protein transport</keyword>
<keyword evidence="10" id="KW-0333">Golgi apparatus</keyword>
<evidence type="ECO:0000256" key="9">
    <source>
        <dbReference type="ARBA" id="ARBA00022927"/>
    </source>
</evidence>
<keyword evidence="12" id="KW-0472">Membrane</keyword>
<dbReference type="FunFam" id="3.40.50.300:FF:000707">
    <property type="entry name" value="RAB36, member RAS oncogene family"/>
    <property type="match status" value="1"/>
</dbReference>
<dbReference type="SUPFAM" id="SSF52540">
    <property type="entry name" value="P-loop containing nucleoside triphosphate hydrolases"/>
    <property type="match status" value="1"/>
</dbReference>
<sequence>MLETRSAVYKMLQPSASEERRIVKWPPPYSMTMTPYQERDFDVTVRRACLSVSSAPRISKLIVLGDVAVGKTSLVNVFCHKKYNNNYKPTIGVDFEVERFDILNVPFNLQIWDTAGQERFKAIAASYYRGANIIMLVFDLTSLLSLSHCKQWLEEAARSNTGNYFVFLVGTKRDLMSTQVYEIVEKRAITIAECLRAEYWSVSSKTNDGITELFSRIAALSFNAAIIRELNSTKQEQKIGTNLITLKRHEPEIEKKSKFIKWPSCFN</sequence>
<dbReference type="NCBIfam" id="TIGR00231">
    <property type="entry name" value="small_GTP"/>
    <property type="match status" value="1"/>
</dbReference>
<comment type="caution">
    <text evidence="19">The sequence shown here is derived from an EMBL/GenBank/DDBJ whole genome shotgun (WGS) entry which is preliminary data.</text>
</comment>
<dbReference type="Gene3D" id="3.40.50.300">
    <property type="entry name" value="P-loop containing nucleotide triphosphate hydrolases"/>
    <property type="match status" value="1"/>
</dbReference>
<comment type="cofactor">
    <cofactor evidence="1">
        <name>Mg(2+)</name>
        <dbReference type="ChEBI" id="CHEBI:18420"/>
    </cofactor>
</comment>
<keyword evidence="13" id="KW-0449">Lipoprotein</keyword>
<name>A0A8J2MG22_COTCN</name>
<keyword evidence="7" id="KW-0378">Hydrolase</keyword>
<dbReference type="EMBL" id="CAJNRD030001119">
    <property type="protein sequence ID" value="CAG5089722.1"/>
    <property type="molecule type" value="Genomic_DNA"/>
</dbReference>
<evidence type="ECO:0000256" key="12">
    <source>
        <dbReference type="ARBA" id="ARBA00023136"/>
    </source>
</evidence>
<evidence type="ECO:0000256" key="18">
    <source>
        <dbReference type="ARBA" id="ARBA00067830"/>
    </source>
</evidence>
<evidence type="ECO:0000256" key="6">
    <source>
        <dbReference type="ARBA" id="ARBA00022741"/>
    </source>
</evidence>
<evidence type="ECO:0000256" key="8">
    <source>
        <dbReference type="ARBA" id="ARBA00022842"/>
    </source>
</evidence>
<keyword evidence="14" id="KW-0636">Prenylation</keyword>
<evidence type="ECO:0000256" key="14">
    <source>
        <dbReference type="ARBA" id="ARBA00023289"/>
    </source>
</evidence>
<evidence type="ECO:0000256" key="11">
    <source>
        <dbReference type="ARBA" id="ARBA00023134"/>
    </source>
</evidence>
<dbReference type="InterPro" id="IPR050227">
    <property type="entry name" value="Rab"/>
</dbReference>
<accession>A0A8J2MG22</accession>
<dbReference type="GO" id="GO:0015031">
    <property type="term" value="P:protein transport"/>
    <property type="evidence" value="ECO:0007669"/>
    <property type="project" value="UniProtKB-KW"/>
</dbReference>
<gene>
    <name evidence="19" type="ORF">HICCMSTLAB_LOCUS5351</name>
</gene>
<evidence type="ECO:0000256" key="3">
    <source>
        <dbReference type="ARBA" id="ARBA00011984"/>
    </source>
</evidence>
<evidence type="ECO:0000313" key="19">
    <source>
        <dbReference type="EMBL" id="CAG5089722.1"/>
    </source>
</evidence>
<dbReference type="Proteomes" id="UP000786811">
    <property type="component" value="Unassembled WGS sequence"/>
</dbReference>
<dbReference type="SMART" id="SM00173">
    <property type="entry name" value="RAS"/>
    <property type="match status" value="1"/>
</dbReference>
<dbReference type="GO" id="GO:0005525">
    <property type="term" value="F:GTP binding"/>
    <property type="evidence" value="ECO:0007669"/>
    <property type="project" value="UniProtKB-KW"/>
</dbReference>
<dbReference type="PRINTS" id="PR00449">
    <property type="entry name" value="RASTRNSFRMNG"/>
</dbReference>
<reference evidence="19" key="1">
    <citation type="submission" date="2021-04" db="EMBL/GenBank/DDBJ databases">
        <authorList>
            <person name="Chebbi M.A.C M."/>
        </authorList>
    </citation>
    <scope>NUCLEOTIDE SEQUENCE</scope>
</reference>
<evidence type="ECO:0000313" key="20">
    <source>
        <dbReference type="Proteomes" id="UP000786811"/>
    </source>
</evidence>
<keyword evidence="11" id="KW-0342">GTP-binding</keyword>
<keyword evidence="5" id="KW-0479">Metal-binding</keyword>
<keyword evidence="8" id="KW-0460">Magnesium</keyword>
<evidence type="ECO:0000256" key="15">
    <source>
        <dbReference type="ARBA" id="ARBA00037794"/>
    </source>
</evidence>
<dbReference type="SMART" id="SM00176">
    <property type="entry name" value="RAN"/>
    <property type="match status" value="1"/>
</dbReference>
<comment type="catalytic activity">
    <reaction evidence="16">
        <text>GTP + H2O = GDP + phosphate + H(+)</text>
        <dbReference type="Rhea" id="RHEA:19669"/>
        <dbReference type="ChEBI" id="CHEBI:15377"/>
        <dbReference type="ChEBI" id="CHEBI:15378"/>
        <dbReference type="ChEBI" id="CHEBI:37565"/>
        <dbReference type="ChEBI" id="CHEBI:43474"/>
        <dbReference type="ChEBI" id="CHEBI:58189"/>
        <dbReference type="EC" id="3.6.5.2"/>
    </reaction>
    <physiologicalReaction direction="left-to-right" evidence="16">
        <dbReference type="Rhea" id="RHEA:19670"/>
    </physiologicalReaction>
</comment>
<dbReference type="GO" id="GO:0046872">
    <property type="term" value="F:metal ion binding"/>
    <property type="evidence" value="ECO:0007669"/>
    <property type="project" value="UniProtKB-KW"/>
</dbReference>
<keyword evidence="4" id="KW-0813">Transport</keyword>
<comment type="similarity">
    <text evidence="2">Belongs to the small GTPase superfamily. Rab family.</text>
</comment>
<dbReference type="PROSITE" id="PS51421">
    <property type="entry name" value="RAS"/>
    <property type="match status" value="1"/>
</dbReference>
<keyword evidence="6" id="KW-0547">Nucleotide-binding</keyword>